<dbReference type="EMBL" id="AP018907">
    <property type="protein sequence ID" value="BBF92500.1"/>
    <property type="molecule type" value="Genomic_DNA"/>
</dbReference>
<proteinExistence type="predicted"/>
<reference evidence="1 2" key="1">
    <citation type="submission" date="2018-08" db="EMBL/GenBank/DDBJ databases">
        <title>Complete genome sequencing of Blastochloris tepida GI.</title>
        <authorList>
            <person name="Tsukatani Y."/>
            <person name="Mori H."/>
        </authorList>
    </citation>
    <scope>NUCLEOTIDE SEQUENCE [LARGE SCALE GENOMIC DNA]</scope>
    <source>
        <strain evidence="1 2">GI</strain>
    </source>
</reference>
<gene>
    <name evidence="1" type="ORF">BLTE_11850</name>
</gene>
<evidence type="ECO:0000313" key="2">
    <source>
        <dbReference type="Proteomes" id="UP000266934"/>
    </source>
</evidence>
<dbReference type="Proteomes" id="UP000266934">
    <property type="component" value="Chromosome"/>
</dbReference>
<sequence>MTGVPAPLTFADIRDGFAAGRLVPYLGAGVFGTDCAVPTTPIALSHALNARVAVSGRIRDNLWQTAQFIESRRHRKTLNALMAEIFRPEVAPTALHRHLATLKLPLIVDTWYDGAMRAALLETGRTDWCEVQGVTRSGEDEDIWTRTFDAAGEEIDPGTADRFTTVLYKPHGAVGTRGTVLVSDSDYVEVLTEIDIQTPIPEVVKARRSALGFVFLGCRFDDQMLRTFARQIAKRSAGPNIWVAEDASLTRNERAFLAEQSIALIDAPLGDALAALAG</sequence>
<dbReference type="OrthoDB" id="9802053at2"/>
<accession>A0A348FYW7</accession>
<dbReference type="RefSeq" id="WP_126398424.1">
    <property type="nucleotide sequence ID" value="NZ_AP018907.1"/>
</dbReference>
<protein>
    <submittedName>
        <fullName evidence="1">Transcriptional regulator</fullName>
    </submittedName>
</protein>
<dbReference type="Pfam" id="PF13289">
    <property type="entry name" value="SIR2_2"/>
    <property type="match status" value="1"/>
</dbReference>
<evidence type="ECO:0000313" key="1">
    <source>
        <dbReference type="EMBL" id="BBF92500.1"/>
    </source>
</evidence>
<name>A0A348FYW7_9HYPH</name>
<dbReference type="AlphaFoldDB" id="A0A348FYW7"/>
<dbReference type="KEGG" id="blag:BLTE_11850"/>
<keyword evidence="2" id="KW-1185">Reference proteome</keyword>
<organism evidence="1 2">
    <name type="scientific">Blastochloris tepida</name>
    <dbReference type="NCBI Taxonomy" id="2233851"/>
    <lineage>
        <taxon>Bacteria</taxon>
        <taxon>Pseudomonadati</taxon>
        <taxon>Pseudomonadota</taxon>
        <taxon>Alphaproteobacteria</taxon>
        <taxon>Hyphomicrobiales</taxon>
        <taxon>Blastochloridaceae</taxon>
        <taxon>Blastochloris</taxon>
    </lineage>
</organism>